<evidence type="ECO:0000313" key="12">
    <source>
        <dbReference type="Proteomes" id="UP001627408"/>
    </source>
</evidence>
<evidence type="ECO:0000256" key="2">
    <source>
        <dbReference type="ARBA" id="ARBA00009749"/>
    </source>
</evidence>
<comment type="subunit">
    <text evidence="9">Homodimer.</text>
</comment>
<keyword evidence="7 9" id="KW-0472">Membrane</keyword>
<dbReference type="InterPro" id="IPR006669">
    <property type="entry name" value="MgtE_transporter"/>
</dbReference>
<dbReference type="Pfam" id="PF01769">
    <property type="entry name" value="MgtE"/>
    <property type="match status" value="1"/>
</dbReference>
<feature type="domain" description="CBS" evidence="10">
    <location>
        <begin position="157"/>
        <end position="222"/>
    </location>
</feature>
<comment type="subcellular location">
    <subcellularLocation>
        <location evidence="9">Cell membrane</location>
        <topology evidence="9">Multi-pass membrane protein</topology>
    </subcellularLocation>
    <subcellularLocation>
        <location evidence="1">Membrane</location>
        <topology evidence="1">Multi-pass membrane protein</topology>
    </subcellularLocation>
</comment>
<feature type="transmembrane region" description="Helical" evidence="9">
    <location>
        <begin position="444"/>
        <end position="467"/>
    </location>
</feature>
<name>A0ABW8UXZ6_9RHOB</name>
<evidence type="ECO:0000256" key="1">
    <source>
        <dbReference type="ARBA" id="ARBA00004141"/>
    </source>
</evidence>
<dbReference type="Gene3D" id="3.10.580.10">
    <property type="entry name" value="CBS-domain"/>
    <property type="match status" value="1"/>
</dbReference>
<keyword evidence="12" id="KW-1185">Reference proteome</keyword>
<dbReference type="SMART" id="SM00924">
    <property type="entry name" value="MgtE_N"/>
    <property type="match status" value="1"/>
</dbReference>
<evidence type="ECO:0000313" key="11">
    <source>
        <dbReference type="EMBL" id="MFL4472033.1"/>
    </source>
</evidence>
<dbReference type="CDD" id="cd04606">
    <property type="entry name" value="CBS_pair_Mg_transporter"/>
    <property type="match status" value="1"/>
</dbReference>
<evidence type="ECO:0000256" key="5">
    <source>
        <dbReference type="ARBA" id="ARBA00022842"/>
    </source>
</evidence>
<accession>A0ABW8UXZ6</accession>
<keyword evidence="9" id="KW-0479">Metal-binding</keyword>
<dbReference type="InterPro" id="IPR036739">
    <property type="entry name" value="SLC41_membr_dom_sf"/>
</dbReference>
<evidence type="ECO:0000256" key="4">
    <source>
        <dbReference type="ARBA" id="ARBA00022692"/>
    </source>
</evidence>
<dbReference type="Proteomes" id="UP001627408">
    <property type="component" value="Unassembled WGS sequence"/>
</dbReference>
<proteinExistence type="inferred from homology"/>
<evidence type="ECO:0000256" key="6">
    <source>
        <dbReference type="ARBA" id="ARBA00022989"/>
    </source>
</evidence>
<evidence type="ECO:0000256" key="8">
    <source>
        <dbReference type="PROSITE-ProRule" id="PRU00703"/>
    </source>
</evidence>
<comment type="similarity">
    <text evidence="2 9">Belongs to the SLC41A transporter family.</text>
</comment>
<gene>
    <name evidence="11" type="primary">mgtE</name>
    <name evidence="11" type="ORF">ACERZ8_19910</name>
</gene>
<dbReference type="NCBIfam" id="TIGR00400">
    <property type="entry name" value="mgtE"/>
    <property type="match status" value="1"/>
</dbReference>
<evidence type="ECO:0000256" key="9">
    <source>
        <dbReference type="RuleBase" id="RU362011"/>
    </source>
</evidence>
<dbReference type="SUPFAM" id="SSF161093">
    <property type="entry name" value="MgtE membrane domain-like"/>
    <property type="match status" value="1"/>
</dbReference>
<dbReference type="SUPFAM" id="SSF54631">
    <property type="entry name" value="CBS-domain pair"/>
    <property type="match status" value="1"/>
</dbReference>
<keyword evidence="3 9" id="KW-0813">Transport</keyword>
<dbReference type="PROSITE" id="PS51371">
    <property type="entry name" value="CBS"/>
    <property type="match status" value="2"/>
</dbReference>
<keyword evidence="6 9" id="KW-1133">Transmembrane helix</keyword>
<evidence type="ECO:0000259" key="10">
    <source>
        <dbReference type="PROSITE" id="PS51371"/>
    </source>
</evidence>
<dbReference type="PANTHER" id="PTHR43773:SF1">
    <property type="entry name" value="MAGNESIUM TRANSPORTER MGTE"/>
    <property type="match status" value="1"/>
</dbReference>
<keyword evidence="4 9" id="KW-0812">Transmembrane</keyword>
<keyword evidence="8" id="KW-0129">CBS domain</keyword>
<keyword evidence="9" id="KW-1003">Cell membrane</keyword>
<dbReference type="PANTHER" id="PTHR43773">
    <property type="entry name" value="MAGNESIUM TRANSPORTER MGTE"/>
    <property type="match status" value="1"/>
</dbReference>
<comment type="caution">
    <text evidence="9">Lacks conserved residue(s) required for the propagation of feature annotation.</text>
</comment>
<dbReference type="Gene3D" id="1.25.60.10">
    <property type="entry name" value="MgtE N-terminal domain-like"/>
    <property type="match status" value="1"/>
</dbReference>
<comment type="caution">
    <text evidence="11">The sequence shown here is derived from an EMBL/GenBank/DDBJ whole genome shotgun (WGS) entry which is preliminary data.</text>
</comment>
<dbReference type="Gene3D" id="1.10.357.20">
    <property type="entry name" value="SLC41 divalent cation transporters, integral membrane domain"/>
    <property type="match status" value="1"/>
</dbReference>
<comment type="function">
    <text evidence="9">Acts as a magnesium transporter.</text>
</comment>
<sequence length="468" mass="50899">MSDDTDMMEPAAEDKGEDKGYVLESKDVAAILYAVEIDDREQLVALMEPLHAADIADLLEQISAFERARLIRLYDREFDGEILSELDESIREEVIAVLKPAVLADAVRELDSDDVVDLIEDLDDAQQETILGALEESDRALVEQSLAFPEYSAGRLMQREVVMAPEHWTVGEAIDHLRGADERELPDQFYHLVLVDPRLHPIGNVTLGKLMRSRREVHLKDLVEETFRLIPATQAESEVAYAFNQYHLISAPVVDDEGRLIGQITIDDAMAVLDEEHEEDILRLAGVGDESALSDNVAETTRQRLPWLAVNLVTSILASLVIAQFEMAIAQIVALAVLMPIVASMGGNAGTQSLTVAVRALATKDLTGANVWRVIRREVLVGLINGLVFAVVMGIVGIIWFGSPALGYVIAAAMVVNMVVAGFAGTVIPVVLDRLGVDPALASGAFVTTVTDVVGFFAFLGLAALVLL</sequence>
<dbReference type="EMBL" id="JBHDIY010000002">
    <property type="protein sequence ID" value="MFL4472033.1"/>
    <property type="molecule type" value="Genomic_DNA"/>
</dbReference>
<feature type="transmembrane region" description="Helical" evidence="9">
    <location>
        <begin position="329"/>
        <end position="358"/>
    </location>
</feature>
<feature type="transmembrane region" description="Helical" evidence="9">
    <location>
        <begin position="379"/>
        <end position="402"/>
    </location>
</feature>
<reference evidence="11 12" key="1">
    <citation type="submission" date="2024-08" db="EMBL/GenBank/DDBJ databases">
        <title>Tateyamaria sp. nov., isolated from marine algae.</title>
        <authorList>
            <person name="Choi B.J."/>
            <person name="Kim J.M."/>
            <person name="Lee J.K."/>
            <person name="Choi D.G."/>
            <person name="Bayburt H."/>
            <person name="Baek J.H."/>
            <person name="Han D.M."/>
            <person name="Jeon C.O."/>
        </authorList>
    </citation>
    <scope>NUCLEOTIDE SEQUENCE [LARGE SCALE GENOMIC DNA]</scope>
    <source>
        <strain evidence="11 12">KMU-156</strain>
    </source>
</reference>
<dbReference type="SUPFAM" id="SSF158791">
    <property type="entry name" value="MgtE N-terminal domain-like"/>
    <property type="match status" value="1"/>
</dbReference>
<dbReference type="InterPro" id="IPR046342">
    <property type="entry name" value="CBS_dom_sf"/>
</dbReference>
<protein>
    <recommendedName>
        <fullName evidence="9">Magnesium transporter MgtE</fullName>
    </recommendedName>
</protein>
<feature type="transmembrane region" description="Helical" evidence="9">
    <location>
        <begin position="408"/>
        <end position="432"/>
    </location>
</feature>
<dbReference type="RefSeq" id="WP_407593909.1">
    <property type="nucleotide sequence ID" value="NZ_JBHDIY010000002.1"/>
</dbReference>
<dbReference type="Pfam" id="PF00571">
    <property type="entry name" value="CBS"/>
    <property type="match status" value="2"/>
</dbReference>
<dbReference type="InterPro" id="IPR006667">
    <property type="entry name" value="SLC41_membr_dom"/>
</dbReference>
<evidence type="ECO:0000256" key="3">
    <source>
        <dbReference type="ARBA" id="ARBA00022448"/>
    </source>
</evidence>
<evidence type="ECO:0000256" key="7">
    <source>
        <dbReference type="ARBA" id="ARBA00023136"/>
    </source>
</evidence>
<dbReference type="InterPro" id="IPR006668">
    <property type="entry name" value="Mg_transptr_MgtE_intracell_dom"/>
</dbReference>
<keyword evidence="5 9" id="KW-0460">Magnesium</keyword>
<dbReference type="SMART" id="SM00116">
    <property type="entry name" value="CBS"/>
    <property type="match status" value="2"/>
</dbReference>
<organism evidence="11 12">
    <name type="scientific">Tateyamaria armeniaca</name>
    <dbReference type="NCBI Taxonomy" id="2518930"/>
    <lineage>
        <taxon>Bacteria</taxon>
        <taxon>Pseudomonadati</taxon>
        <taxon>Pseudomonadota</taxon>
        <taxon>Alphaproteobacteria</taxon>
        <taxon>Rhodobacterales</taxon>
        <taxon>Roseobacteraceae</taxon>
        <taxon>Tateyamaria</taxon>
    </lineage>
</organism>
<feature type="domain" description="CBS" evidence="10">
    <location>
        <begin position="223"/>
        <end position="279"/>
    </location>
</feature>
<dbReference type="InterPro" id="IPR038076">
    <property type="entry name" value="MgtE_N_sf"/>
</dbReference>
<dbReference type="InterPro" id="IPR000644">
    <property type="entry name" value="CBS_dom"/>
</dbReference>
<dbReference type="Pfam" id="PF03448">
    <property type="entry name" value="MgtE_N"/>
    <property type="match status" value="1"/>
</dbReference>